<dbReference type="WBParaSite" id="BPAG_0001428901-mRNA-1">
    <property type="protein sequence ID" value="BPAG_0001428901-mRNA-1"/>
    <property type="gene ID" value="BPAG_0001428901"/>
</dbReference>
<organism evidence="11">
    <name type="scientific">Brugia pahangi</name>
    <name type="common">Filarial nematode worm</name>
    <dbReference type="NCBI Taxonomy" id="6280"/>
    <lineage>
        <taxon>Eukaryota</taxon>
        <taxon>Metazoa</taxon>
        <taxon>Ecdysozoa</taxon>
        <taxon>Nematoda</taxon>
        <taxon>Chromadorea</taxon>
        <taxon>Rhabditida</taxon>
        <taxon>Spirurina</taxon>
        <taxon>Spiruromorpha</taxon>
        <taxon>Filarioidea</taxon>
        <taxon>Onchocercidae</taxon>
        <taxon>Brugia</taxon>
    </lineage>
</organism>
<reference evidence="9 10" key="2">
    <citation type="submission" date="2018-11" db="EMBL/GenBank/DDBJ databases">
        <authorList>
            <consortium name="Pathogen Informatics"/>
        </authorList>
    </citation>
    <scope>NUCLEOTIDE SEQUENCE [LARGE SCALE GENOMIC DNA]</scope>
</reference>
<evidence type="ECO:0000256" key="6">
    <source>
        <dbReference type="ARBA" id="ARBA00030427"/>
    </source>
</evidence>
<dbReference type="InterPro" id="IPR025934">
    <property type="entry name" value="NudC_N_dom"/>
</dbReference>
<feature type="domain" description="CS" evidence="8">
    <location>
        <begin position="188"/>
        <end position="279"/>
    </location>
</feature>
<comment type="subcellular location">
    <subcellularLocation>
        <location evidence="1">Cytoplasm</location>
    </subcellularLocation>
</comment>
<accession>A0A158PSU9</accession>
<dbReference type="Proteomes" id="UP000278627">
    <property type="component" value="Unassembled WGS sequence"/>
</dbReference>
<dbReference type="Pfam" id="PF14050">
    <property type="entry name" value="Nudc_N"/>
    <property type="match status" value="1"/>
</dbReference>
<dbReference type="FunFam" id="2.60.40.790:FF:000001">
    <property type="entry name" value="Nuclear migration protein nudC"/>
    <property type="match status" value="1"/>
</dbReference>
<evidence type="ECO:0000256" key="3">
    <source>
        <dbReference type="ARBA" id="ARBA00017641"/>
    </source>
</evidence>
<dbReference type="EMBL" id="UZAD01013560">
    <property type="protein sequence ID" value="VDN95402.1"/>
    <property type="molecule type" value="Genomic_DNA"/>
</dbReference>
<comment type="similarity">
    <text evidence="2">Belongs to the nudC family.</text>
</comment>
<dbReference type="CDD" id="cd06492">
    <property type="entry name" value="p23_mNUDC_like"/>
    <property type="match status" value="1"/>
</dbReference>
<dbReference type="InterPro" id="IPR007052">
    <property type="entry name" value="CS_dom"/>
</dbReference>
<evidence type="ECO:0000313" key="11">
    <source>
        <dbReference type="WBParaSite" id="BPAG_0001428901-mRNA-1"/>
    </source>
</evidence>
<proteinExistence type="inferred from homology"/>
<evidence type="ECO:0000256" key="2">
    <source>
        <dbReference type="ARBA" id="ARBA00010513"/>
    </source>
</evidence>
<keyword evidence="4" id="KW-0963">Cytoplasm</keyword>
<sequence>MDEVGKYDVILLGLAQQMEGGVPQLLDYTMDEVGKYDVILLGLAQQMEGGVPQLLDVLFGFLSRKTDFYTGADITKAREMVLKAFDKHSESAKQVAEETKKRRAEEQKRLEERRAAQRAKEEAEMNEPRIREITDEEAAELEKMKNGNVKIPSVAADNGKEKNKESGEEEEEDPDDKGKLKPNAGNGCNLEKYQWTQTLSEIEVRVPLKVGFPLKAKDVIVEFGKEKLKIGLKGHEPIINGSLRAAVKVESATWVLEDRKTIVLTLEKMNGMEWWNRLMTTDPEINTKKVQPENSKLSDLDGETRQMVEKMMYDQRQKELGLPTSEEKKKRDLLKTFMEQHPEMDFSQAKFS</sequence>
<dbReference type="AlphaFoldDB" id="A0A158PSU9"/>
<evidence type="ECO:0000256" key="5">
    <source>
        <dbReference type="ARBA" id="ARBA00022553"/>
    </source>
</evidence>
<dbReference type="PANTHER" id="PTHR12356">
    <property type="entry name" value="NUCLEAR MOVEMENT PROTEIN NUDC"/>
    <property type="match status" value="1"/>
</dbReference>
<feature type="region of interest" description="Disordered" evidence="7">
    <location>
        <begin position="90"/>
        <end position="186"/>
    </location>
</feature>
<evidence type="ECO:0000256" key="4">
    <source>
        <dbReference type="ARBA" id="ARBA00022490"/>
    </source>
</evidence>
<evidence type="ECO:0000313" key="9">
    <source>
        <dbReference type="EMBL" id="VDN95402.1"/>
    </source>
</evidence>
<evidence type="ECO:0000313" key="10">
    <source>
        <dbReference type="Proteomes" id="UP000278627"/>
    </source>
</evidence>
<dbReference type="GO" id="GO:0006457">
    <property type="term" value="P:protein folding"/>
    <property type="evidence" value="ECO:0007669"/>
    <property type="project" value="TreeGrafter"/>
</dbReference>
<protein>
    <recommendedName>
        <fullName evidence="3">Nuclear migration protein nudC</fullName>
    </recommendedName>
    <alternativeName>
        <fullName evidence="6">Nuclear distribution protein C homolog</fullName>
    </alternativeName>
</protein>
<dbReference type="Pfam" id="PF04969">
    <property type="entry name" value="CS"/>
    <property type="match status" value="1"/>
</dbReference>
<dbReference type="Gene3D" id="2.60.40.790">
    <property type="match status" value="1"/>
</dbReference>
<keyword evidence="10" id="KW-1185">Reference proteome</keyword>
<name>A0A158PSU9_BRUPA</name>
<keyword evidence="5" id="KW-0597">Phosphoprotein</keyword>
<evidence type="ECO:0000256" key="1">
    <source>
        <dbReference type="ARBA" id="ARBA00004496"/>
    </source>
</evidence>
<evidence type="ECO:0000259" key="8">
    <source>
        <dbReference type="PROSITE" id="PS51203"/>
    </source>
</evidence>
<dbReference type="SUPFAM" id="SSF49764">
    <property type="entry name" value="HSP20-like chaperones"/>
    <property type="match status" value="1"/>
</dbReference>
<dbReference type="STRING" id="6280.A0A158PSU9"/>
<dbReference type="PROSITE" id="PS51203">
    <property type="entry name" value="CS"/>
    <property type="match status" value="1"/>
</dbReference>
<reference evidence="11" key="1">
    <citation type="submission" date="2016-04" db="UniProtKB">
        <authorList>
            <consortium name="WormBaseParasite"/>
        </authorList>
    </citation>
    <scope>IDENTIFICATION</scope>
</reference>
<dbReference type="GO" id="GO:0005737">
    <property type="term" value="C:cytoplasm"/>
    <property type="evidence" value="ECO:0007669"/>
    <property type="project" value="UniProtKB-SubCell"/>
</dbReference>
<dbReference type="InterPro" id="IPR008978">
    <property type="entry name" value="HSP20-like_chaperone"/>
</dbReference>
<dbReference type="PANTHER" id="PTHR12356:SF3">
    <property type="entry name" value="NUCLEAR MIGRATION PROTEIN NUDC"/>
    <property type="match status" value="1"/>
</dbReference>
<evidence type="ECO:0000256" key="7">
    <source>
        <dbReference type="SAM" id="MobiDB-lite"/>
    </source>
</evidence>
<feature type="compositionally biased region" description="Basic and acidic residues" evidence="7">
    <location>
        <begin position="90"/>
        <end position="133"/>
    </location>
</feature>
<dbReference type="InterPro" id="IPR037898">
    <property type="entry name" value="NudC_fam"/>
</dbReference>
<gene>
    <name evidence="9" type="ORF">BPAG_LOCUS14217</name>
</gene>
<dbReference type="GO" id="GO:0051082">
    <property type="term" value="F:unfolded protein binding"/>
    <property type="evidence" value="ECO:0007669"/>
    <property type="project" value="TreeGrafter"/>
</dbReference>